<dbReference type="SUPFAM" id="SSF52821">
    <property type="entry name" value="Rhodanese/Cell cycle control phosphatase"/>
    <property type="match status" value="1"/>
</dbReference>
<gene>
    <name evidence="2" type="ORF">CVIRNUC_010186</name>
</gene>
<dbReference type="PANTHER" id="PTHR10828">
    <property type="entry name" value="M-PHASE INDUCER PHOSPHATASE DUAL SPECIFICITY PHOSPHATASE CDC25"/>
    <property type="match status" value="1"/>
</dbReference>
<dbReference type="InterPro" id="IPR001763">
    <property type="entry name" value="Rhodanese-like_dom"/>
</dbReference>
<dbReference type="EMBL" id="CAUYUE010000016">
    <property type="protein sequence ID" value="CAK0786970.1"/>
    <property type="molecule type" value="Genomic_DNA"/>
</dbReference>
<dbReference type="Pfam" id="PF00581">
    <property type="entry name" value="Rhodanese"/>
    <property type="match status" value="1"/>
</dbReference>
<dbReference type="SMART" id="SM00450">
    <property type="entry name" value="RHOD"/>
    <property type="match status" value="1"/>
</dbReference>
<organism evidence="2 3">
    <name type="scientific">Coccomyxa viridis</name>
    <dbReference type="NCBI Taxonomy" id="1274662"/>
    <lineage>
        <taxon>Eukaryota</taxon>
        <taxon>Viridiplantae</taxon>
        <taxon>Chlorophyta</taxon>
        <taxon>core chlorophytes</taxon>
        <taxon>Trebouxiophyceae</taxon>
        <taxon>Trebouxiophyceae incertae sedis</taxon>
        <taxon>Coccomyxaceae</taxon>
        <taxon>Coccomyxa</taxon>
    </lineage>
</organism>
<dbReference type="Proteomes" id="UP001314263">
    <property type="component" value="Unassembled WGS sequence"/>
</dbReference>
<dbReference type="PANTHER" id="PTHR10828:SF38">
    <property type="entry name" value="ARSENICAL-RESISTANCE PROTEIN 2-RELATED"/>
    <property type="match status" value="1"/>
</dbReference>
<dbReference type="Gene3D" id="3.40.250.10">
    <property type="entry name" value="Rhodanese-like domain"/>
    <property type="match status" value="1"/>
</dbReference>
<sequence>MPIGFIEGKELAALLRGPEKASTCVLDVRDADFAGGHIPGVLNIWSDEFAGDDSVDSIIKQHAFTQYKMIVVTCFMSQQRGPSCARRVDSRLEMLNDPGRPAVKVLYGGMRKFKQDYAGQPDLLEDC</sequence>
<dbReference type="GO" id="GO:0005634">
    <property type="term" value="C:nucleus"/>
    <property type="evidence" value="ECO:0007669"/>
    <property type="project" value="TreeGrafter"/>
</dbReference>
<keyword evidence="3" id="KW-1185">Reference proteome</keyword>
<evidence type="ECO:0000313" key="3">
    <source>
        <dbReference type="Proteomes" id="UP001314263"/>
    </source>
</evidence>
<evidence type="ECO:0000259" key="1">
    <source>
        <dbReference type="PROSITE" id="PS50206"/>
    </source>
</evidence>
<dbReference type="GO" id="GO:0005737">
    <property type="term" value="C:cytoplasm"/>
    <property type="evidence" value="ECO:0007669"/>
    <property type="project" value="TreeGrafter"/>
</dbReference>
<feature type="domain" description="Rhodanese" evidence="1">
    <location>
        <begin position="19"/>
        <end position="118"/>
    </location>
</feature>
<protein>
    <recommendedName>
        <fullName evidence="1">Rhodanese domain-containing protein</fullName>
    </recommendedName>
</protein>
<comment type="caution">
    <text evidence="2">The sequence shown here is derived from an EMBL/GenBank/DDBJ whole genome shotgun (WGS) entry which is preliminary data.</text>
</comment>
<evidence type="ECO:0000313" key="2">
    <source>
        <dbReference type="EMBL" id="CAK0786970.1"/>
    </source>
</evidence>
<reference evidence="2 3" key="1">
    <citation type="submission" date="2023-10" db="EMBL/GenBank/DDBJ databases">
        <authorList>
            <person name="Maclean D."/>
            <person name="Macfadyen A."/>
        </authorList>
    </citation>
    <scope>NUCLEOTIDE SEQUENCE [LARGE SCALE GENOMIC DNA]</scope>
</reference>
<dbReference type="GO" id="GO:0004725">
    <property type="term" value="F:protein tyrosine phosphatase activity"/>
    <property type="evidence" value="ECO:0007669"/>
    <property type="project" value="TreeGrafter"/>
</dbReference>
<accession>A0AAV1IKI2</accession>
<name>A0AAV1IKI2_9CHLO</name>
<dbReference type="AlphaFoldDB" id="A0AAV1IKI2"/>
<dbReference type="InterPro" id="IPR036873">
    <property type="entry name" value="Rhodanese-like_dom_sf"/>
</dbReference>
<proteinExistence type="predicted"/>
<dbReference type="PROSITE" id="PS50206">
    <property type="entry name" value="RHODANESE_3"/>
    <property type="match status" value="1"/>
</dbReference>